<dbReference type="Proteomes" id="UP000008783">
    <property type="component" value="Unassembled WGS sequence"/>
</dbReference>
<dbReference type="InterPro" id="IPR027409">
    <property type="entry name" value="GroEL-like_apical_dom_sf"/>
</dbReference>
<accession>E3JRE4</accession>
<protein>
    <submittedName>
        <fullName evidence="1">Uncharacterized protein</fullName>
    </submittedName>
</protein>
<dbReference type="SUPFAM" id="SSF52029">
    <property type="entry name" value="GroEL apical domain-like"/>
    <property type="match status" value="1"/>
</dbReference>
<dbReference type="Gene3D" id="3.50.7.10">
    <property type="entry name" value="GroEL"/>
    <property type="match status" value="1"/>
</dbReference>
<organism evidence="1 2">
    <name type="scientific">Puccinia graminis f. sp. tritici (strain CRL 75-36-700-3 / race SCCL)</name>
    <name type="common">Black stem rust fungus</name>
    <dbReference type="NCBI Taxonomy" id="418459"/>
    <lineage>
        <taxon>Eukaryota</taxon>
        <taxon>Fungi</taxon>
        <taxon>Dikarya</taxon>
        <taxon>Basidiomycota</taxon>
        <taxon>Pucciniomycotina</taxon>
        <taxon>Pucciniomycetes</taxon>
        <taxon>Pucciniales</taxon>
        <taxon>Pucciniaceae</taxon>
        <taxon>Puccinia</taxon>
    </lineage>
</organism>
<evidence type="ECO:0000313" key="2">
    <source>
        <dbReference type="Proteomes" id="UP000008783"/>
    </source>
</evidence>
<proteinExistence type="predicted"/>
<dbReference type="KEGG" id="pgr:PGTG_00564"/>
<dbReference type="InParanoid" id="E3JRE4"/>
<dbReference type="VEuPathDB" id="FungiDB:PGTG_00564"/>
<dbReference type="RefSeq" id="XP_003307614.1">
    <property type="nucleotide sequence ID" value="XM_003307566.1"/>
</dbReference>
<dbReference type="STRING" id="418459.E3JRE4"/>
<keyword evidence="2" id="KW-1185">Reference proteome</keyword>
<dbReference type="EMBL" id="DS178262">
    <property type="protein sequence ID" value="EFP74608.1"/>
    <property type="molecule type" value="Genomic_DNA"/>
</dbReference>
<dbReference type="FunFam" id="3.50.7.10:FF:000007">
    <property type="entry name" value="1-phosphatidylinositol 3-phosphate 5-kinase isoform X1"/>
    <property type="match status" value="1"/>
</dbReference>
<evidence type="ECO:0000313" key="1">
    <source>
        <dbReference type="EMBL" id="EFP74608.1"/>
    </source>
</evidence>
<dbReference type="HOGENOM" id="CLU_927925_0_0_1"/>
<dbReference type="OrthoDB" id="158357at2759"/>
<sequence length="300" mass="33610">MTPKMLGISEDWLRSKEFPEARYIHGVVFTKNIAHRKMKSECSVPKVLTIGMPIEFQRVDGYCKLDVLVSQERQYLKGLVHRLISLEPDLVLVDGNVSGVAIDYFVEAGVTVLRHVKSTVLQAAARSNKTPLISSLDKLLNLQVGQCDLFCVQTVHHRMIPNHHKKTFIRLEGCEPSLGGTLILRGGDLALLTKVKSLMCSMVGIIYSLRLEDSFLNDEGAIYSNDSTHETLLHQIRAIDLRTVLSRFRHAKKHICNFEPLKLPGKPGGAIPHSDLITLSILHINKVLSPPKEERDRALT</sequence>
<dbReference type="PANTHER" id="PTHR45748:SF7">
    <property type="entry name" value="1-PHOSPHATIDYLINOSITOL 3-PHOSPHATE 5-KINASE-RELATED"/>
    <property type="match status" value="1"/>
</dbReference>
<dbReference type="Pfam" id="PF00118">
    <property type="entry name" value="Cpn60_TCP1"/>
    <property type="match status" value="1"/>
</dbReference>
<dbReference type="GO" id="GO:0005524">
    <property type="term" value="F:ATP binding"/>
    <property type="evidence" value="ECO:0007669"/>
    <property type="project" value="InterPro"/>
</dbReference>
<reference evidence="2" key="2">
    <citation type="journal article" date="2011" name="Proc. Natl. Acad. Sci. U.S.A.">
        <title>Obligate biotrophy features unraveled by the genomic analysis of rust fungi.</title>
        <authorList>
            <person name="Duplessis S."/>
            <person name="Cuomo C.A."/>
            <person name="Lin Y.-C."/>
            <person name="Aerts A."/>
            <person name="Tisserant E."/>
            <person name="Veneault-Fourrey C."/>
            <person name="Joly D.L."/>
            <person name="Hacquard S."/>
            <person name="Amselem J."/>
            <person name="Cantarel B.L."/>
            <person name="Chiu R."/>
            <person name="Coutinho P.M."/>
            <person name="Feau N."/>
            <person name="Field M."/>
            <person name="Frey P."/>
            <person name="Gelhaye E."/>
            <person name="Goldberg J."/>
            <person name="Grabherr M.G."/>
            <person name="Kodira C.D."/>
            <person name="Kohler A."/>
            <person name="Kuees U."/>
            <person name="Lindquist E.A."/>
            <person name="Lucas S.M."/>
            <person name="Mago R."/>
            <person name="Mauceli E."/>
            <person name="Morin E."/>
            <person name="Murat C."/>
            <person name="Pangilinan J.L."/>
            <person name="Park R."/>
            <person name="Pearson M."/>
            <person name="Quesneville H."/>
            <person name="Rouhier N."/>
            <person name="Sakthikumar S."/>
            <person name="Salamov A.A."/>
            <person name="Schmutz J."/>
            <person name="Selles B."/>
            <person name="Shapiro H."/>
            <person name="Tanguay P."/>
            <person name="Tuskan G.A."/>
            <person name="Henrissat B."/>
            <person name="Van de Peer Y."/>
            <person name="Rouze P."/>
            <person name="Ellis J.G."/>
            <person name="Dodds P.N."/>
            <person name="Schein J.E."/>
            <person name="Zhong S."/>
            <person name="Hamelin R.C."/>
            <person name="Grigoriev I.V."/>
            <person name="Szabo L.J."/>
            <person name="Martin F."/>
        </authorList>
    </citation>
    <scope>NUCLEOTIDE SEQUENCE [LARGE SCALE GENOMIC DNA]</scope>
    <source>
        <strain evidence="2">CRL 75-36-700-3 / race SCCL</strain>
    </source>
</reference>
<name>E3JRE4_PUCGT</name>
<dbReference type="OMA" id="RVENQFM"/>
<gene>
    <name evidence="1" type="ORF">PGTG_00564</name>
</gene>
<dbReference type="InterPro" id="IPR002423">
    <property type="entry name" value="Cpn60/GroEL/TCP-1"/>
</dbReference>
<dbReference type="GeneID" id="10528230"/>
<dbReference type="AlphaFoldDB" id="E3JRE4"/>
<reference key="1">
    <citation type="submission" date="2007-01" db="EMBL/GenBank/DDBJ databases">
        <title>The Genome Sequence of Puccinia graminis f. sp. tritici Strain CRL 75-36-700-3.</title>
        <authorList>
            <consortium name="The Broad Institute Genome Sequencing Platform"/>
            <person name="Birren B."/>
            <person name="Lander E."/>
            <person name="Galagan J."/>
            <person name="Nusbaum C."/>
            <person name="Devon K."/>
            <person name="Cuomo C."/>
            <person name="Jaffe D."/>
            <person name="Butler J."/>
            <person name="Alvarez P."/>
            <person name="Gnerre S."/>
            <person name="Grabherr M."/>
            <person name="Mauceli E."/>
            <person name="Brockman W."/>
            <person name="Young S."/>
            <person name="LaButti K."/>
            <person name="Sykes S."/>
            <person name="DeCaprio D."/>
            <person name="Crawford M."/>
            <person name="Koehrsen M."/>
            <person name="Engels R."/>
            <person name="Montgomery P."/>
            <person name="Pearson M."/>
            <person name="Howarth C."/>
            <person name="Larson L."/>
            <person name="White J."/>
            <person name="Zeng Q."/>
            <person name="Kodira C."/>
            <person name="Yandava C."/>
            <person name="Alvarado L."/>
            <person name="O'Leary S."/>
            <person name="Szabo L."/>
            <person name="Dean R."/>
            <person name="Schein J."/>
        </authorList>
    </citation>
    <scope>NUCLEOTIDE SEQUENCE</scope>
    <source>
        <strain>CRL 75-36-700-3</strain>
    </source>
</reference>
<dbReference type="PANTHER" id="PTHR45748">
    <property type="entry name" value="1-PHOSPHATIDYLINOSITOL 3-PHOSPHATE 5-KINASE-RELATED"/>
    <property type="match status" value="1"/>
</dbReference>